<keyword evidence="4" id="KW-1133">Transmembrane helix</keyword>
<dbReference type="InterPro" id="IPR035986">
    <property type="entry name" value="PKD_dom_sf"/>
</dbReference>
<feature type="domain" description="PKD" evidence="6">
    <location>
        <begin position="348"/>
        <end position="432"/>
    </location>
</feature>
<keyword evidence="7" id="KW-0378">Hydrolase</keyword>
<dbReference type="GO" id="GO:0019433">
    <property type="term" value="P:triglyceride catabolic process"/>
    <property type="evidence" value="ECO:0007669"/>
    <property type="project" value="TreeGrafter"/>
</dbReference>
<proteinExistence type="predicted"/>
<feature type="region of interest" description="Disordered" evidence="3">
    <location>
        <begin position="433"/>
        <end position="589"/>
    </location>
</feature>
<sequence>MMFRPRRSLHTLMAGLLALTILLPSLVIASPTAAAAPAGGSLRVVLLGDSYSAGNGAGDYYGDDKSAYRSRNNWAHRYVDWVNTQNVSATLTNLAHSGAVTDDLLGRSGQVAAMPTDTDLVMLTIGGNDVGFADIVQKCFMLGMRDAKSCKTKVDSANALMDDVMASTSSVLQKIDERLPDGAQVILVGYPRLATSRSYILKNLFGSFSYDAGTGVRALSETARTKQAALARNWNAAHPGLKVTYIDGVVAAFDGHEPDPATNSRNDYRWLNEFFETRGRLAANGKTTSTFSLDAAEFYHPNIIGHQQIASLIINQAGVPSNVKPASSPAIAPAAYAVSSTVEADGKNAPEAWIQGPYVAQEGSTLSLDARGSYAGDGTITAYEWDLDGDGVFEQTSAEPVIDYTFDDLYDGQISLRVAQDDGQTDVYTTQVQITDDGDNTPPDLDNCPTVNNYSQSDYDGDGVGDACDPDPGYPTEDQPGVCVVGENCPDDDAAAPTPGPDSAATDPDPTDATHPAVPDSAGQSAPSSAPTPTDTTDPEAAAPAPDAAGDAAAAGNQPATAADSPTAPGTAVAPETMSSPYATPTVSTAHDTRTRLANTGFSPGLPFAIALAATAVGTVLIRGDIRRQLR</sequence>
<reference evidence="7 8" key="1">
    <citation type="submission" date="2016-10" db="EMBL/GenBank/DDBJ databases">
        <authorList>
            <person name="de Groot N.N."/>
        </authorList>
    </citation>
    <scope>NUCLEOTIDE SEQUENCE [LARGE SCALE GENOMIC DNA]</scope>
    <source>
        <strain evidence="7 8">KPR-7B</strain>
    </source>
</reference>
<dbReference type="Pfam" id="PF18911">
    <property type="entry name" value="PKD_4"/>
    <property type="match status" value="1"/>
</dbReference>
<evidence type="ECO:0000313" key="7">
    <source>
        <dbReference type="EMBL" id="SDN28717.1"/>
    </source>
</evidence>
<evidence type="ECO:0000259" key="6">
    <source>
        <dbReference type="Pfam" id="PF18911"/>
    </source>
</evidence>
<evidence type="ECO:0000256" key="3">
    <source>
        <dbReference type="SAM" id="MobiDB-lite"/>
    </source>
</evidence>
<dbReference type="GO" id="GO:0004806">
    <property type="term" value="F:triacylglycerol lipase activity"/>
    <property type="evidence" value="ECO:0007669"/>
    <property type="project" value="TreeGrafter"/>
</dbReference>
<keyword evidence="4" id="KW-0472">Membrane</keyword>
<dbReference type="Gene3D" id="2.60.40.10">
    <property type="entry name" value="Immunoglobulins"/>
    <property type="match status" value="1"/>
</dbReference>
<dbReference type="Gene3D" id="3.40.50.1110">
    <property type="entry name" value="SGNH hydrolase"/>
    <property type="match status" value="1"/>
</dbReference>
<feature type="compositionally biased region" description="Polar residues" evidence="3">
    <location>
        <begin position="577"/>
        <end position="589"/>
    </location>
</feature>
<dbReference type="InterPro" id="IPR037460">
    <property type="entry name" value="SEST-like"/>
</dbReference>
<feature type="active site" evidence="1">
    <location>
        <position position="300"/>
    </location>
</feature>
<evidence type="ECO:0000256" key="4">
    <source>
        <dbReference type="SAM" id="Phobius"/>
    </source>
</evidence>
<dbReference type="AlphaFoldDB" id="A0A1H0A5H1"/>
<dbReference type="InterPro" id="IPR000601">
    <property type="entry name" value="PKD_dom"/>
</dbReference>
<evidence type="ECO:0000256" key="5">
    <source>
        <dbReference type="SAM" id="SignalP"/>
    </source>
</evidence>
<organism evidence="7 8">
    <name type="scientific">Actinomyces ruminicola</name>
    <dbReference type="NCBI Taxonomy" id="332524"/>
    <lineage>
        <taxon>Bacteria</taxon>
        <taxon>Bacillati</taxon>
        <taxon>Actinomycetota</taxon>
        <taxon>Actinomycetes</taxon>
        <taxon>Actinomycetales</taxon>
        <taxon>Actinomycetaceae</taxon>
        <taxon>Actinomyces</taxon>
    </lineage>
</organism>
<dbReference type="SUPFAM" id="SSF49299">
    <property type="entry name" value="PKD domain"/>
    <property type="match status" value="1"/>
</dbReference>
<protein>
    <submittedName>
        <fullName evidence="7">GDSL-like Lipase/Acylhydrolase family protein</fullName>
    </submittedName>
</protein>
<evidence type="ECO:0000256" key="2">
    <source>
        <dbReference type="PIRSR" id="PIRSR637460-2"/>
    </source>
</evidence>
<dbReference type="CDD" id="cd01823">
    <property type="entry name" value="SEST_like"/>
    <property type="match status" value="1"/>
</dbReference>
<feature type="compositionally biased region" description="Low complexity" evidence="3">
    <location>
        <begin position="495"/>
        <end position="564"/>
    </location>
</feature>
<dbReference type="RefSeq" id="WP_092613027.1">
    <property type="nucleotide sequence ID" value="NZ_FNHU01000022.1"/>
</dbReference>
<keyword evidence="5" id="KW-0732">Signal</keyword>
<dbReference type="InterPro" id="IPR001087">
    <property type="entry name" value="GDSL"/>
</dbReference>
<dbReference type="GO" id="GO:0005975">
    <property type="term" value="P:carbohydrate metabolic process"/>
    <property type="evidence" value="ECO:0007669"/>
    <property type="project" value="UniProtKB-ARBA"/>
</dbReference>
<dbReference type="OrthoDB" id="5503950at2"/>
<name>A0A1H0A5H1_9ACTO</name>
<feature type="active site" description="Nucleophile" evidence="1">
    <location>
        <position position="50"/>
    </location>
</feature>
<dbReference type="InterPro" id="IPR036514">
    <property type="entry name" value="SGNH_hydro_sf"/>
</dbReference>
<gene>
    <name evidence="7" type="ORF">SAMN04487766_1225</name>
</gene>
<keyword evidence="4" id="KW-0812">Transmembrane</keyword>
<keyword evidence="2" id="KW-1015">Disulfide bond</keyword>
<evidence type="ECO:0000313" key="8">
    <source>
        <dbReference type="Proteomes" id="UP000199671"/>
    </source>
</evidence>
<feature type="chain" id="PRO_5011793364" evidence="5">
    <location>
        <begin position="30"/>
        <end position="631"/>
    </location>
</feature>
<feature type="disulfide bond" evidence="2">
    <location>
        <begin position="139"/>
        <end position="150"/>
    </location>
</feature>
<feature type="compositionally biased region" description="Polar residues" evidence="3">
    <location>
        <begin position="449"/>
        <end position="458"/>
    </location>
</feature>
<feature type="signal peptide" evidence="5">
    <location>
        <begin position="1"/>
        <end position="29"/>
    </location>
</feature>
<dbReference type="InterPro" id="IPR013783">
    <property type="entry name" value="Ig-like_fold"/>
</dbReference>
<dbReference type="PANTHER" id="PTHR37981">
    <property type="entry name" value="LIPASE 2"/>
    <property type="match status" value="1"/>
</dbReference>
<dbReference type="EMBL" id="FNHU01000022">
    <property type="protein sequence ID" value="SDN28717.1"/>
    <property type="molecule type" value="Genomic_DNA"/>
</dbReference>
<dbReference type="SUPFAM" id="SSF52266">
    <property type="entry name" value="SGNH hydrolase"/>
    <property type="match status" value="1"/>
</dbReference>
<accession>A0A1H0A5H1</accession>
<evidence type="ECO:0000256" key="1">
    <source>
        <dbReference type="PIRSR" id="PIRSR637460-1"/>
    </source>
</evidence>
<dbReference type="Pfam" id="PF00657">
    <property type="entry name" value="Lipase_GDSL"/>
    <property type="match status" value="1"/>
</dbReference>
<dbReference type="Proteomes" id="UP000199671">
    <property type="component" value="Unassembled WGS sequence"/>
</dbReference>
<dbReference type="PANTHER" id="PTHR37981:SF1">
    <property type="entry name" value="SGNH HYDROLASE-TYPE ESTERASE DOMAIN-CONTAINING PROTEIN"/>
    <property type="match status" value="1"/>
</dbReference>
<feature type="transmembrane region" description="Helical" evidence="4">
    <location>
        <begin position="602"/>
        <end position="622"/>
    </location>
</feature>